<protein>
    <submittedName>
        <fullName evidence="1">Uncharacterized protein</fullName>
    </submittedName>
</protein>
<evidence type="ECO:0000313" key="1">
    <source>
        <dbReference type="EMBL" id="GFD58844.1"/>
    </source>
</evidence>
<proteinExistence type="predicted"/>
<feature type="non-terminal residue" evidence="1">
    <location>
        <position position="1"/>
    </location>
</feature>
<organism evidence="1">
    <name type="scientific">Tanacetum cinerariifolium</name>
    <name type="common">Dalmatian daisy</name>
    <name type="synonym">Chrysanthemum cinerariifolium</name>
    <dbReference type="NCBI Taxonomy" id="118510"/>
    <lineage>
        <taxon>Eukaryota</taxon>
        <taxon>Viridiplantae</taxon>
        <taxon>Streptophyta</taxon>
        <taxon>Embryophyta</taxon>
        <taxon>Tracheophyta</taxon>
        <taxon>Spermatophyta</taxon>
        <taxon>Magnoliopsida</taxon>
        <taxon>eudicotyledons</taxon>
        <taxon>Gunneridae</taxon>
        <taxon>Pentapetalae</taxon>
        <taxon>asterids</taxon>
        <taxon>campanulids</taxon>
        <taxon>Asterales</taxon>
        <taxon>Asteraceae</taxon>
        <taxon>Asteroideae</taxon>
        <taxon>Anthemideae</taxon>
        <taxon>Anthemidinae</taxon>
        <taxon>Tanacetum</taxon>
    </lineage>
</organism>
<accession>A0A699XS33</accession>
<name>A0A699XS33_TANCI</name>
<dbReference type="AlphaFoldDB" id="A0A699XS33"/>
<dbReference type="EMBL" id="BKCJ011858227">
    <property type="protein sequence ID" value="GFD58844.1"/>
    <property type="molecule type" value="Genomic_DNA"/>
</dbReference>
<gene>
    <name evidence="1" type="ORF">Tci_930813</name>
</gene>
<sequence length="84" mass="8983">TVSLLLVAPDRDESELDARVDKLFDEGGSGAQTEQGDSADCGGEYGMNIQPVTETTNAVVEDVIPLQPRRLKKRKTIVIDVGGP</sequence>
<reference evidence="1" key="1">
    <citation type="journal article" date="2019" name="Sci. Rep.">
        <title>Draft genome of Tanacetum cinerariifolium, the natural source of mosquito coil.</title>
        <authorList>
            <person name="Yamashiro T."/>
            <person name="Shiraishi A."/>
            <person name="Satake H."/>
            <person name="Nakayama K."/>
        </authorList>
    </citation>
    <scope>NUCLEOTIDE SEQUENCE</scope>
</reference>
<comment type="caution">
    <text evidence="1">The sequence shown here is derived from an EMBL/GenBank/DDBJ whole genome shotgun (WGS) entry which is preliminary data.</text>
</comment>
<feature type="non-terminal residue" evidence="1">
    <location>
        <position position="84"/>
    </location>
</feature>